<keyword evidence="2" id="KW-0812">Transmembrane</keyword>
<feature type="region of interest" description="Disordered" evidence="1">
    <location>
        <begin position="1"/>
        <end position="41"/>
    </location>
</feature>
<feature type="region of interest" description="Disordered" evidence="1">
    <location>
        <begin position="224"/>
        <end position="273"/>
    </location>
</feature>
<gene>
    <name evidence="3" type="ORF">BU26DRAFT_509178</name>
</gene>
<dbReference type="Proteomes" id="UP000800094">
    <property type="component" value="Unassembled WGS sequence"/>
</dbReference>
<proteinExistence type="predicted"/>
<feature type="compositionally biased region" description="Polar residues" evidence="1">
    <location>
        <begin position="138"/>
        <end position="150"/>
    </location>
</feature>
<evidence type="ECO:0000256" key="1">
    <source>
        <dbReference type="SAM" id="MobiDB-lite"/>
    </source>
</evidence>
<protein>
    <submittedName>
        <fullName evidence="3">Uncharacterized protein</fullName>
    </submittedName>
</protein>
<evidence type="ECO:0000313" key="3">
    <source>
        <dbReference type="EMBL" id="KAF2244247.1"/>
    </source>
</evidence>
<feature type="transmembrane region" description="Helical" evidence="2">
    <location>
        <begin position="74"/>
        <end position="92"/>
    </location>
</feature>
<dbReference type="AlphaFoldDB" id="A0A6A6I1U0"/>
<feature type="compositionally biased region" description="Polar residues" evidence="1">
    <location>
        <begin position="262"/>
        <end position="273"/>
    </location>
</feature>
<sequence>MARFGRRGDASYGGNGGYRSSYRRPRSYGPPAAHARPITDGHFPEYRPTNITDIPVPPPVPYIPTANKASLPDIGFRVVIFIVVVACLVVGVRTPLVKKKAEDGTSSLQASEGAQDDAVQLQESSGYGSGERAELGPTITTEQSTVQPQELASGYGSGERTELGPTMTTEQSAVELQNDTAMLIVANTSEPSYIPHHQSDSHTITQMSVGTQGTGSTSALPIAPAYGHMQPPESSNSTLAAEAPDVESQSHNSPADMHTDAPTGTSASHANFS</sequence>
<keyword evidence="2" id="KW-0472">Membrane</keyword>
<keyword evidence="2" id="KW-1133">Transmembrane helix</keyword>
<name>A0A6A6I1U0_9PLEO</name>
<dbReference type="GeneID" id="54580462"/>
<keyword evidence="4" id="KW-1185">Reference proteome</keyword>
<dbReference type="RefSeq" id="XP_033679251.1">
    <property type="nucleotide sequence ID" value="XM_033827132.1"/>
</dbReference>
<reference evidence="3" key="1">
    <citation type="journal article" date="2020" name="Stud. Mycol.">
        <title>101 Dothideomycetes genomes: a test case for predicting lifestyles and emergence of pathogens.</title>
        <authorList>
            <person name="Haridas S."/>
            <person name="Albert R."/>
            <person name="Binder M."/>
            <person name="Bloem J."/>
            <person name="Labutti K."/>
            <person name="Salamov A."/>
            <person name="Andreopoulos B."/>
            <person name="Baker S."/>
            <person name="Barry K."/>
            <person name="Bills G."/>
            <person name="Bluhm B."/>
            <person name="Cannon C."/>
            <person name="Castanera R."/>
            <person name="Culley D."/>
            <person name="Daum C."/>
            <person name="Ezra D."/>
            <person name="Gonzalez J."/>
            <person name="Henrissat B."/>
            <person name="Kuo A."/>
            <person name="Liang C."/>
            <person name="Lipzen A."/>
            <person name="Lutzoni F."/>
            <person name="Magnuson J."/>
            <person name="Mondo S."/>
            <person name="Nolan M."/>
            <person name="Ohm R."/>
            <person name="Pangilinan J."/>
            <person name="Park H.-J."/>
            <person name="Ramirez L."/>
            <person name="Alfaro M."/>
            <person name="Sun H."/>
            <person name="Tritt A."/>
            <person name="Yoshinaga Y."/>
            <person name="Zwiers L.-H."/>
            <person name="Turgeon B."/>
            <person name="Goodwin S."/>
            <person name="Spatafora J."/>
            <person name="Crous P."/>
            <person name="Grigoriev I."/>
        </authorList>
    </citation>
    <scope>NUCLEOTIDE SEQUENCE</scope>
    <source>
        <strain evidence="3">CBS 122368</strain>
    </source>
</reference>
<feature type="region of interest" description="Disordered" evidence="1">
    <location>
        <begin position="99"/>
        <end position="170"/>
    </location>
</feature>
<dbReference type="EMBL" id="ML987203">
    <property type="protein sequence ID" value="KAF2244247.1"/>
    <property type="molecule type" value="Genomic_DNA"/>
</dbReference>
<evidence type="ECO:0000256" key="2">
    <source>
        <dbReference type="SAM" id="Phobius"/>
    </source>
</evidence>
<evidence type="ECO:0000313" key="4">
    <source>
        <dbReference type="Proteomes" id="UP000800094"/>
    </source>
</evidence>
<organism evidence="3 4">
    <name type="scientific">Trematosphaeria pertusa</name>
    <dbReference type="NCBI Taxonomy" id="390896"/>
    <lineage>
        <taxon>Eukaryota</taxon>
        <taxon>Fungi</taxon>
        <taxon>Dikarya</taxon>
        <taxon>Ascomycota</taxon>
        <taxon>Pezizomycotina</taxon>
        <taxon>Dothideomycetes</taxon>
        <taxon>Pleosporomycetidae</taxon>
        <taxon>Pleosporales</taxon>
        <taxon>Massarineae</taxon>
        <taxon>Trematosphaeriaceae</taxon>
        <taxon>Trematosphaeria</taxon>
    </lineage>
</organism>
<accession>A0A6A6I1U0</accession>